<gene>
    <name evidence="1" type="ORF">METZ01_LOCUS263838</name>
</gene>
<organism evidence="1">
    <name type="scientific">marine metagenome</name>
    <dbReference type="NCBI Taxonomy" id="408172"/>
    <lineage>
        <taxon>unclassified sequences</taxon>
        <taxon>metagenomes</taxon>
        <taxon>ecological metagenomes</taxon>
    </lineage>
</organism>
<name>A0A382JF70_9ZZZZ</name>
<reference evidence="1" key="1">
    <citation type="submission" date="2018-05" db="EMBL/GenBank/DDBJ databases">
        <authorList>
            <person name="Lanie J.A."/>
            <person name="Ng W.-L."/>
            <person name="Kazmierczak K.M."/>
            <person name="Andrzejewski T.M."/>
            <person name="Davidsen T.M."/>
            <person name="Wayne K.J."/>
            <person name="Tettelin H."/>
            <person name="Glass J.I."/>
            <person name="Rusch D."/>
            <person name="Podicherti R."/>
            <person name="Tsui H.-C.T."/>
            <person name="Winkler M.E."/>
        </authorList>
    </citation>
    <scope>NUCLEOTIDE SEQUENCE</scope>
</reference>
<dbReference type="Pfam" id="PF19866">
    <property type="entry name" value="DUF6339"/>
    <property type="match status" value="1"/>
</dbReference>
<protein>
    <submittedName>
        <fullName evidence="1">Uncharacterized protein</fullName>
    </submittedName>
</protein>
<dbReference type="EMBL" id="UINC01074109">
    <property type="protein sequence ID" value="SVC10984.1"/>
    <property type="molecule type" value="Genomic_DNA"/>
</dbReference>
<sequence>MEEEIQLITEAAHKAISSADIEQGLDVLAAALAAHTEPSGIEADIGEITSSWSEEDLDRDQSRTDLAIAIALHKHLPISRMQAHDLRLWASLTLLIPGLRNYVEARWMKPGWAAENRVTGRGSRRRQALFRLWNAVEQTVDSDDEDPYRLTRALFAHRYSEQLIVDTVESRWAFRLRRILEGFVNHCESQG</sequence>
<feature type="non-terminal residue" evidence="1">
    <location>
        <position position="191"/>
    </location>
</feature>
<evidence type="ECO:0000313" key="1">
    <source>
        <dbReference type="EMBL" id="SVC10984.1"/>
    </source>
</evidence>
<dbReference type="InterPro" id="IPR045920">
    <property type="entry name" value="DUF6339"/>
</dbReference>
<proteinExistence type="predicted"/>
<dbReference type="AlphaFoldDB" id="A0A382JF70"/>
<accession>A0A382JF70</accession>